<dbReference type="Proteomes" id="UP000265520">
    <property type="component" value="Unassembled WGS sequence"/>
</dbReference>
<name>A0A392UBC9_9FABA</name>
<comment type="caution">
    <text evidence="2">The sequence shown here is derived from an EMBL/GenBank/DDBJ whole genome shotgun (WGS) entry which is preliminary data.</text>
</comment>
<organism evidence="2 3">
    <name type="scientific">Trifolium medium</name>
    <dbReference type="NCBI Taxonomy" id="97028"/>
    <lineage>
        <taxon>Eukaryota</taxon>
        <taxon>Viridiplantae</taxon>
        <taxon>Streptophyta</taxon>
        <taxon>Embryophyta</taxon>
        <taxon>Tracheophyta</taxon>
        <taxon>Spermatophyta</taxon>
        <taxon>Magnoliopsida</taxon>
        <taxon>eudicotyledons</taxon>
        <taxon>Gunneridae</taxon>
        <taxon>Pentapetalae</taxon>
        <taxon>rosids</taxon>
        <taxon>fabids</taxon>
        <taxon>Fabales</taxon>
        <taxon>Fabaceae</taxon>
        <taxon>Papilionoideae</taxon>
        <taxon>50 kb inversion clade</taxon>
        <taxon>NPAAA clade</taxon>
        <taxon>Hologalegina</taxon>
        <taxon>IRL clade</taxon>
        <taxon>Trifolieae</taxon>
        <taxon>Trifolium</taxon>
    </lineage>
</organism>
<feature type="non-terminal residue" evidence="2">
    <location>
        <position position="1"/>
    </location>
</feature>
<accession>A0A392UBC9</accession>
<keyword evidence="3" id="KW-1185">Reference proteome</keyword>
<dbReference type="AlphaFoldDB" id="A0A392UBC9"/>
<evidence type="ECO:0000313" key="2">
    <source>
        <dbReference type="EMBL" id="MCI70823.1"/>
    </source>
</evidence>
<protein>
    <submittedName>
        <fullName evidence="2">Uncharacterized protein</fullName>
    </submittedName>
</protein>
<feature type="region of interest" description="Disordered" evidence="1">
    <location>
        <begin position="1"/>
        <end position="30"/>
    </location>
</feature>
<dbReference type="EMBL" id="LXQA010783574">
    <property type="protein sequence ID" value="MCI70823.1"/>
    <property type="molecule type" value="Genomic_DNA"/>
</dbReference>
<proteinExistence type="predicted"/>
<sequence length="41" mass="4189">FSAKISPEKMTGGGGGAAATTERSDSAKDSTMFITSYVSSR</sequence>
<reference evidence="2 3" key="1">
    <citation type="journal article" date="2018" name="Front. Plant Sci.">
        <title>Red Clover (Trifolium pratense) and Zigzag Clover (T. medium) - A Picture of Genomic Similarities and Differences.</title>
        <authorList>
            <person name="Dluhosova J."/>
            <person name="Istvanek J."/>
            <person name="Nedelnik J."/>
            <person name="Repkova J."/>
        </authorList>
    </citation>
    <scope>NUCLEOTIDE SEQUENCE [LARGE SCALE GENOMIC DNA]</scope>
    <source>
        <strain evidence="3">cv. 10/8</strain>
        <tissue evidence="2">Leaf</tissue>
    </source>
</reference>
<evidence type="ECO:0000313" key="3">
    <source>
        <dbReference type="Proteomes" id="UP000265520"/>
    </source>
</evidence>
<evidence type="ECO:0000256" key="1">
    <source>
        <dbReference type="SAM" id="MobiDB-lite"/>
    </source>
</evidence>